<keyword evidence="2" id="KW-0472">Membrane</keyword>
<evidence type="ECO:0000256" key="2">
    <source>
        <dbReference type="SAM" id="Phobius"/>
    </source>
</evidence>
<feature type="region of interest" description="Disordered" evidence="1">
    <location>
        <begin position="37"/>
        <end position="64"/>
    </location>
</feature>
<reference evidence="3" key="1">
    <citation type="journal article" date="2019" name="MBio">
        <title>Virus Genomes from Deep Sea Sediments Expand the Ocean Megavirome and Support Independent Origins of Viral Gigantism.</title>
        <authorList>
            <person name="Backstrom D."/>
            <person name="Yutin N."/>
            <person name="Jorgensen S.L."/>
            <person name="Dharamshi J."/>
            <person name="Homa F."/>
            <person name="Zaremba-Niedwiedzka K."/>
            <person name="Spang A."/>
            <person name="Wolf Y.I."/>
            <person name="Koonin E.V."/>
            <person name="Ettema T.J."/>
        </authorList>
    </citation>
    <scope>NUCLEOTIDE SEQUENCE</scope>
</reference>
<feature type="transmembrane region" description="Helical" evidence="2">
    <location>
        <begin position="6"/>
        <end position="27"/>
    </location>
</feature>
<keyword evidence="2" id="KW-0812">Transmembrane</keyword>
<sequence>METWVIITIIVLIIIFIVGGILIYWFLIRPNKTKNSSGTGRAATGGSPAGGSSAGGASNGNRASSDVKYGDKIRLVNDGGSSGFLYQCGNVNNDVCSRNVSKITNSGVAGIGVIATHWILKSATKADGEIVMTEDEIQIVSVSDNKLLKVCSVVTSIDDIVNVGTSSEDTDTSDLAIWSIVTKITVTGQRPPTPVAVKTNTDFLILNKSIAFSLVLQPGGSNGSCGNNVVLSDTSKPDPNILKWKFLTVN</sequence>
<keyword evidence="2" id="KW-1133">Transmembrane helix</keyword>
<organism evidence="3">
    <name type="scientific">Pithovirus LCPAC101</name>
    <dbReference type="NCBI Taxonomy" id="2506586"/>
    <lineage>
        <taxon>Viruses</taxon>
        <taxon>Pithoviruses</taxon>
    </lineage>
</organism>
<dbReference type="EMBL" id="MK500439">
    <property type="protein sequence ID" value="QBK89727.1"/>
    <property type="molecule type" value="Genomic_DNA"/>
</dbReference>
<feature type="compositionally biased region" description="Low complexity" evidence="1">
    <location>
        <begin position="37"/>
        <end position="46"/>
    </location>
</feature>
<accession>A0A481Z1X2</accession>
<feature type="compositionally biased region" description="Gly residues" evidence="1">
    <location>
        <begin position="47"/>
        <end position="58"/>
    </location>
</feature>
<proteinExistence type="predicted"/>
<evidence type="ECO:0000256" key="1">
    <source>
        <dbReference type="SAM" id="MobiDB-lite"/>
    </source>
</evidence>
<protein>
    <submittedName>
        <fullName evidence="3">Uncharacterized protein</fullName>
    </submittedName>
</protein>
<name>A0A481Z1X2_9VIRU</name>
<gene>
    <name evidence="3" type="ORF">LCPAC101_00100</name>
</gene>
<evidence type="ECO:0000313" key="3">
    <source>
        <dbReference type="EMBL" id="QBK89727.1"/>
    </source>
</evidence>